<dbReference type="Proteomes" id="UP000025061">
    <property type="component" value="Unassembled WGS sequence"/>
</dbReference>
<gene>
    <name evidence="1" type="ORF">HHI_04825</name>
</gene>
<dbReference type="OrthoDB" id="9789567at2"/>
<dbReference type="PATRIC" id="fig|1280951.3.peg.976"/>
<evidence type="ECO:0000313" key="2">
    <source>
        <dbReference type="Proteomes" id="UP000025061"/>
    </source>
</evidence>
<dbReference type="InterPro" id="IPR014729">
    <property type="entry name" value="Rossmann-like_a/b/a_fold"/>
</dbReference>
<comment type="caution">
    <text evidence="1">The sequence shown here is derived from an EMBL/GenBank/DDBJ whole genome shotgun (WGS) entry which is preliminary data.</text>
</comment>
<proteinExistence type="predicted"/>
<evidence type="ECO:0008006" key="3">
    <source>
        <dbReference type="Google" id="ProtNLM"/>
    </source>
</evidence>
<dbReference type="SUPFAM" id="SSF52402">
    <property type="entry name" value="Adenine nucleotide alpha hydrolases-like"/>
    <property type="match status" value="1"/>
</dbReference>
<keyword evidence="2" id="KW-1185">Reference proteome</keyword>
<evidence type="ECO:0000313" key="1">
    <source>
        <dbReference type="EMBL" id="KCZ95451.1"/>
    </source>
</evidence>
<dbReference type="EMBL" id="ARYI01000003">
    <property type="protein sequence ID" value="KCZ95451.1"/>
    <property type="molecule type" value="Genomic_DNA"/>
</dbReference>
<organism evidence="1 2">
    <name type="scientific">Hyphomonas hirschiana VP5</name>
    <dbReference type="NCBI Taxonomy" id="1280951"/>
    <lineage>
        <taxon>Bacteria</taxon>
        <taxon>Pseudomonadati</taxon>
        <taxon>Pseudomonadota</taxon>
        <taxon>Alphaproteobacteria</taxon>
        <taxon>Hyphomonadales</taxon>
        <taxon>Hyphomonadaceae</taxon>
        <taxon>Hyphomonas</taxon>
    </lineage>
</organism>
<dbReference type="AlphaFoldDB" id="A0A059FY57"/>
<sequence length="456" mass="49948">MVSDYAIERPDAHVYVCSDGEAAPEHSALCVLGRHLKLEPRALGTFLMRSIPARAEDLLVLAGAVAYIDRLGKRHHSKCWERDLFLSLPVRDFDFWDASDLRDELKSLLEMLTGDSWYLEFRPGRAPLPVDRQGSLSLTDTPPVVIPYSNGLDSFAVARLHAQPRQHIIRVSTGRVGDTEKKVSHARTASTRWVSMPISLPGAGVRLPEQSYRSRGFLFGAVAATAAGIMKGAEIVVPESGQGTFGPALTVIGHEHPDVRMSPIFTSALGRFVSRIFESPIRFVHPRVWSTKGETLAALQIAQLSEGWEVTVSCSRSSRRKIQGSVAKHCGVCANCLLRRQSLQVAGLVSSSQEPYIWPDLGQSPPWTSRDHPVPGKSVVQQAISAILAMRDFAMISPESPLVLREAAAIAEALGEPRESTLHGMHHVMAKHREEWSALLSTFPPTSLFRALGAVA</sequence>
<name>A0A059FY57_9PROT</name>
<reference evidence="1 2" key="1">
    <citation type="submission" date="2013-04" db="EMBL/GenBank/DDBJ databases">
        <title>Hyphomonas hirschiana VP5 Genome Sequencing.</title>
        <authorList>
            <person name="Lai Q."/>
            <person name="Shao Z."/>
        </authorList>
    </citation>
    <scope>NUCLEOTIDE SEQUENCE [LARGE SCALE GENOMIC DNA]</scope>
    <source>
        <strain evidence="1 2">VP5</strain>
    </source>
</reference>
<accession>A0A059FY57</accession>
<dbReference type="Gene3D" id="3.40.50.620">
    <property type="entry name" value="HUPs"/>
    <property type="match status" value="1"/>
</dbReference>
<protein>
    <recommendedName>
        <fullName evidence="3">7-cyano-7-deazaguanine synthase</fullName>
    </recommendedName>
</protein>